<evidence type="ECO:0000256" key="3">
    <source>
        <dbReference type="ARBA" id="ARBA00023163"/>
    </source>
</evidence>
<name>F8FF97_PAEMK</name>
<reference evidence="6" key="1">
    <citation type="submission" date="2011-06" db="EMBL/GenBank/DDBJ databases">
        <title>Complete genome sequence of Paenibacillus mucilaginosus KNP414.</title>
        <authorList>
            <person name="Wang J."/>
            <person name="Hu S."/>
            <person name="Hu X."/>
            <person name="Zhang B."/>
            <person name="Dong D."/>
            <person name="Zhang S."/>
            <person name="Zhao K."/>
            <person name="Wu D."/>
        </authorList>
    </citation>
    <scope>NUCLEOTIDE SEQUENCE [LARGE SCALE GENOMIC DNA]</scope>
    <source>
        <strain evidence="6">KNP414</strain>
    </source>
</reference>
<keyword evidence="2" id="KW-0238">DNA-binding</keyword>
<dbReference type="PROSITE" id="PS50995">
    <property type="entry name" value="HTH_MARR_2"/>
    <property type="match status" value="1"/>
</dbReference>
<dbReference type="Pfam" id="PF01047">
    <property type="entry name" value="MarR"/>
    <property type="match status" value="1"/>
</dbReference>
<dbReference type="InterPro" id="IPR036390">
    <property type="entry name" value="WH_DNA-bd_sf"/>
</dbReference>
<evidence type="ECO:0000259" key="4">
    <source>
        <dbReference type="PROSITE" id="PS50995"/>
    </source>
</evidence>
<dbReference type="PANTHER" id="PTHR42756">
    <property type="entry name" value="TRANSCRIPTIONAL REGULATOR, MARR"/>
    <property type="match status" value="1"/>
</dbReference>
<reference evidence="5 6" key="2">
    <citation type="journal article" date="2013" name="Genome Announc.">
        <title>Genome Sequence of Growth-Improving Paenibacillus mucilaginosus Strain KNP414.</title>
        <authorList>
            <person name="Lu J.J."/>
            <person name="Wang J.F."/>
            <person name="Hu X.F."/>
        </authorList>
    </citation>
    <scope>NUCLEOTIDE SEQUENCE [LARGE SCALE GENOMIC DNA]</scope>
    <source>
        <strain evidence="5 6">KNP414</strain>
    </source>
</reference>
<dbReference type="PANTHER" id="PTHR42756:SF1">
    <property type="entry name" value="TRANSCRIPTIONAL REPRESSOR OF EMRAB OPERON"/>
    <property type="match status" value="1"/>
</dbReference>
<keyword evidence="1" id="KW-0805">Transcription regulation</keyword>
<dbReference type="KEGG" id="pms:KNP414_03257"/>
<dbReference type="GO" id="GO:0003677">
    <property type="term" value="F:DNA binding"/>
    <property type="evidence" value="ECO:0007669"/>
    <property type="project" value="UniProtKB-KW"/>
</dbReference>
<dbReference type="Gene3D" id="1.10.10.10">
    <property type="entry name" value="Winged helix-like DNA-binding domain superfamily/Winged helix DNA-binding domain"/>
    <property type="match status" value="1"/>
</dbReference>
<dbReference type="InterPro" id="IPR023187">
    <property type="entry name" value="Tscrpt_reg_MarR-type_CS"/>
</dbReference>
<dbReference type="InterPro" id="IPR000835">
    <property type="entry name" value="HTH_MarR-typ"/>
</dbReference>
<gene>
    <name evidence="5" type="ordered locus">KNP414_03257</name>
</gene>
<dbReference type="HOGENOM" id="CLU_083287_27_2_9"/>
<dbReference type="InterPro" id="IPR036388">
    <property type="entry name" value="WH-like_DNA-bd_sf"/>
</dbReference>
<accession>F8FF97</accession>
<organism evidence="5 6">
    <name type="scientific">Paenibacillus mucilaginosus (strain KNP414)</name>
    <dbReference type="NCBI Taxonomy" id="1036673"/>
    <lineage>
        <taxon>Bacteria</taxon>
        <taxon>Bacillati</taxon>
        <taxon>Bacillota</taxon>
        <taxon>Bacilli</taxon>
        <taxon>Bacillales</taxon>
        <taxon>Paenibacillaceae</taxon>
        <taxon>Paenibacillus</taxon>
    </lineage>
</organism>
<dbReference type="SMART" id="SM00347">
    <property type="entry name" value="HTH_MARR"/>
    <property type="match status" value="1"/>
</dbReference>
<protein>
    <submittedName>
        <fullName evidence="5">Transcriptional regulator, MarR family</fullName>
    </submittedName>
</protein>
<dbReference type="PATRIC" id="fig|1036673.3.peg.2998"/>
<sequence>MQFDHEEHSLGFILNTTTSLIKRVMSAHMKQHDLTPEQFGVLMQLRMRDGISQKKLAEVMYKDQPTVGKIIEKLESKGWVRREADPADRRAFVLRLTDEASRKQNELQALSDQMYIQAMEGVTQEEFKELIRIINKINRNLVK</sequence>
<evidence type="ECO:0000256" key="1">
    <source>
        <dbReference type="ARBA" id="ARBA00023015"/>
    </source>
</evidence>
<keyword evidence="3" id="KW-0804">Transcription</keyword>
<proteinExistence type="predicted"/>
<feature type="domain" description="HTH marR-type" evidence="4">
    <location>
        <begin position="1"/>
        <end position="139"/>
    </location>
</feature>
<dbReference type="GO" id="GO:0003700">
    <property type="term" value="F:DNA-binding transcription factor activity"/>
    <property type="evidence" value="ECO:0007669"/>
    <property type="project" value="InterPro"/>
</dbReference>
<evidence type="ECO:0000256" key="2">
    <source>
        <dbReference type="ARBA" id="ARBA00023125"/>
    </source>
</evidence>
<dbReference type="AlphaFoldDB" id="F8FF97"/>
<dbReference type="PRINTS" id="PR00598">
    <property type="entry name" value="HTHMARR"/>
</dbReference>
<dbReference type="EMBL" id="CP002869">
    <property type="protein sequence ID" value="AEI41815.1"/>
    <property type="molecule type" value="Genomic_DNA"/>
</dbReference>
<dbReference type="PROSITE" id="PS01117">
    <property type="entry name" value="HTH_MARR_1"/>
    <property type="match status" value="1"/>
</dbReference>
<dbReference type="Proteomes" id="UP000006620">
    <property type="component" value="Chromosome"/>
</dbReference>
<dbReference type="SUPFAM" id="SSF46785">
    <property type="entry name" value="Winged helix' DNA-binding domain"/>
    <property type="match status" value="1"/>
</dbReference>
<evidence type="ECO:0000313" key="6">
    <source>
        <dbReference type="Proteomes" id="UP000006620"/>
    </source>
</evidence>
<evidence type="ECO:0000313" key="5">
    <source>
        <dbReference type="EMBL" id="AEI41815.1"/>
    </source>
</evidence>
<dbReference type="RefSeq" id="WP_013916974.1">
    <property type="nucleotide sequence ID" value="NC_015690.1"/>
</dbReference>